<keyword evidence="2" id="KW-0805">Transcription regulation</keyword>
<keyword evidence="4" id="KW-0804">Transcription</keyword>
<organism evidence="8 9">
    <name type="scientific">Penicillium cosmopolitanum</name>
    <dbReference type="NCBI Taxonomy" id="1131564"/>
    <lineage>
        <taxon>Eukaryota</taxon>
        <taxon>Fungi</taxon>
        <taxon>Dikarya</taxon>
        <taxon>Ascomycota</taxon>
        <taxon>Pezizomycotina</taxon>
        <taxon>Eurotiomycetes</taxon>
        <taxon>Eurotiomycetidae</taxon>
        <taxon>Eurotiales</taxon>
        <taxon>Aspergillaceae</taxon>
        <taxon>Penicillium</taxon>
    </lineage>
</organism>
<comment type="caution">
    <text evidence="8">The sequence shown here is derived from an EMBL/GenBank/DDBJ whole genome shotgun (WGS) entry which is preliminary data.</text>
</comment>
<keyword evidence="3" id="KW-0238">DNA-binding</keyword>
<accession>A0A9W9WBG0</accession>
<evidence type="ECO:0000256" key="5">
    <source>
        <dbReference type="ARBA" id="ARBA00023242"/>
    </source>
</evidence>
<dbReference type="PANTHER" id="PTHR47540">
    <property type="entry name" value="THIAMINE REPRESSIBLE GENES REGULATORY PROTEIN THI5"/>
    <property type="match status" value="1"/>
</dbReference>
<protein>
    <recommendedName>
        <fullName evidence="7">Xylanolytic transcriptional activator regulatory domain-containing protein</fullName>
    </recommendedName>
</protein>
<evidence type="ECO:0000256" key="4">
    <source>
        <dbReference type="ARBA" id="ARBA00023163"/>
    </source>
</evidence>
<dbReference type="Pfam" id="PF04082">
    <property type="entry name" value="Fungal_trans"/>
    <property type="match status" value="1"/>
</dbReference>
<dbReference type="OrthoDB" id="3548654at2759"/>
<dbReference type="GO" id="GO:0043565">
    <property type="term" value="F:sequence-specific DNA binding"/>
    <property type="evidence" value="ECO:0007669"/>
    <property type="project" value="TreeGrafter"/>
</dbReference>
<evidence type="ECO:0000256" key="6">
    <source>
        <dbReference type="SAM" id="MobiDB-lite"/>
    </source>
</evidence>
<dbReference type="AlphaFoldDB" id="A0A9W9WBG0"/>
<sequence>MQPVQRSEAPSAIRKQRRAAIAYLRNLQKQAYNWQRATGVKRPHEQSPRSDGDDLNKGQPIDEIGSSEEFLGHRPGISSETPDTETSCNIWTSPFTVPSTIFKGTHQQQRKWNSTPIQLKPPAQLYLDGDIYPLAWNDDASKSEFIDKTDLPSLEYILYLFQIVQFRLGRAYRVLEEKSFIEYLHRLYEKRPETTTSDSRFCLAQFFMVLALGNAFISRNRNLKDPPGSKYFVRAMNIMPTNIATGKDSLIAIEALALVGLYLYAIDHREAAHVHVGHAIRIAQLEGMHTQLPEEDLGASTVSRCRNLWWSLYMMDSHFSPSLGLPMTLQDSDITTLINSPTSSSQNLAFSLQVRLTRMCSFIISKKTQLATFLDITRSILEAMAKYAEEIEDMFNIKFHGSGDNVPEETRHTILLYHQCIIVATRPLLLSVLKERLEKLGREEEDWQKFLTLPKSLISIGIKSAEKTLQIIGSENSFLETFLPFDHEMTYSAAVHLTMAKTLFPSSTQDRLYSENAHAILDELILWGNRVATARKQELSRIEDLFQKLAERVEQEGLLLLTLSDAAFNPDASAGPGSFSTMAQSQYIPIGRVSTADTVGPGAVALPPAASSAAAAAQQDNQSVPADTPATAANLDFLANIGISSYEFHSIIDQINNPEMLSGGDMDMSPHWSAAVDTSYSSSLN</sequence>
<dbReference type="InterPro" id="IPR007219">
    <property type="entry name" value="XnlR_reg_dom"/>
</dbReference>
<dbReference type="InterPro" id="IPR051711">
    <property type="entry name" value="Stress_Response_Reg"/>
</dbReference>
<evidence type="ECO:0000256" key="3">
    <source>
        <dbReference type="ARBA" id="ARBA00023125"/>
    </source>
</evidence>
<dbReference type="CDD" id="cd12148">
    <property type="entry name" value="fungal_TF_MHR"/>
    <property type="match status" value="1"/>
</dbReference>
<gene>
    <name evidence="8" type="ORF">N7509_001053</name>
</gene>
<feature type="domain" description="Xylanolytic transcriptional activator regulatory" evidence="7">
    <location>
        <begin position="272"/>
        <end position="345"/>
    </location>
</feature>
<keyword evidence="5" id="KW-0539">Nucleus</keyword>
<proteinExistence type="predicted"/>
<dbReference type="GO" id="GO:0008270">
    <property type="term" value="F:zinc ion binding"/>
    <property type="evidence" value="ECO:0007669"/>
    <property type="project" value="InterPro"/>
</dbReference>
<dbReference type="EMBL" id="JAPZBU010000003">
    <property type="protein sequence ID" value="KAJ5414426.1"/>
    <property type="molecule type" value="Genomic_DNA"/>
</dbReference>
<dbReference type="GO" id="GO:0045944">
    <property type="term" value="P:positive regulation of transcription by RNA polymerase II"/>
    <property type="evidence" value="ECO:0007669"/>
    <property type="project" value="TreeGrafter"/>
</dbReference>
<dbReference type="SMART" id="SM00906">
    <property type="entry name" value="Fungal_trans"/>
    <property type="match status" value="1"/>
</dbReference>
<dbReference type="RefSeq" id="XP_056494272.1">
    <property type="nucleotide sequence ID" value="XM_056625690.1"/>
</dbReference>
<evidence type="ECO:0000259" key="7">
    <source>
        <dbReference type="SMART" id="SM00906"/>
    </source>
</evidence>
<dbReference type="GeneID" id="81364670"/>
<feature type="region of interest" description="Disordered" evidence="6">
    <location>
        <begin position="34"/>
        <end position="89"/>
    </location>
</feature>
<evidence type="ECO:0000256" key="1">
    <source>
        <dbReference type="ARBA" id="ARBA00004123"/>
    </source>
</evidence>
<comment type="subcellular location">
    <subcellularLocation>
        <location evidence="1">Nucleus</location>
    </subcellularLocation>
</comment>
<evidence type="ECO:0000313" key="9">
    <source>
        <dbReference type="Proteomes" id="UP001147747"/>
    </source>
</evidence>
<evidence type="ECO:0000313" key="8">
    <source>
        <dbReference type="EMBL" id="KAJ5414426.1"/>
    </source>
</evidence>
<keyword evidence="9" id="KW-1185">Reference proteome</keyword>
<dbReference type="Proteomes" id="UP001147747">
    <property type="component" value="Unassembled WGS sequence"/>
</dbReference>
<reference evidence="8" key="2">
    <citation type="journal article" date="2023" name="IMA Fungus">
        <title>Comparative genomic study of the Penicillium genus elucidates a diverse pangenome and 15 lateral gene transfer events.</title>
        <authorList>
            <person name="Petersen C."/>
            <person name="Sorensen T."/>
            <person name="Nielsen M.R."/>
            <person name="Sondergaard T.E."/>
            <person name="Sorensen J.L."/>
            <person name="Fitzpatrick D.A."/>
            <person name="Frisvad J.C."/>
            <person name="Nielsen K.L."/>
        </authorList>
    </citation>
    <scope>NUCLEOTIDE SEQUENCE</scope>
    <source>
        <strain evidence="8">IBT 29677</strain>
    </source>
</reference>
<feature type="compositionally biased region" description="Basic and acidic residues" evidence="6">
    <location>
        <begin position="42"/>
        <end position="56"/>
    </location>
</feature>
<dbReference type="GO" id="GO:0006351">
    <property type="term" value="P:DNA-templated transcription"/>
    <property type="evidence" value="ECO:0007669"/>
    <property type="project" value="InterPro"/>
</dbReference>
<dbReference type="GO" id="GO:0005634">
    <property type="term" value="C:nucleus"/>
    <property type="evidence" value="ECO:0007669"/>
    <property type="project" value="UniProtKB-SubCell"/>
</dbReference>
<dbReference type="PANTHER" id="PTHR47540:SF6">
    <property type="entry name" value="ZN(II)2CYS6 TRANSCRIPTION FACTOR (EUROFUNG)"/>
    <property type="match status" value="1"/>
</dbReference>
<name>A0A9W9WBG0_9EURO</name>
<feature type="compositionally biased region" description="Polar residues" evidence="6">
    <location>
        <begin position="78"/>
        <end position="89"/>
    </location>
</feature>
<evidence type="ECO:0000256" key="2">
    <source>
        <dbReference type="ARBA" id="ARBA00023015"/>
    </source>
</evidence>
<reference evidence="8" key="1">
    <citation type="submission" date="2022-12" db="EMBL/GenBank/DDBJ databases">
        <authorList>
            <person name="Petersen C."/>
        </authorList>
    </citation>
    <scope>NUCLEOTIDE SEQUENCE</scope>
    <source>
        <strain evidence="8">IBT 29677</strain>
    </source>
</reference>